<dbReference type="AlphaFoldDB" id="A0A5B9Q7F8"/>
<dbReference type="EMBL" id="CP042913">
    <property type="protein sequence ID" value="QEG34918.1"/>
    <property type="molecule type" value="Genomic_DNA"/>
</dbReference>
<evidence type="ECO:0000313" key="3">
    <source>
        <dbReference type="Proteomes" id="UP000323917"/>
    </source>
</evidence>
<name>A0A5B9Q7F8_9BACT</name>
<evidence type="ECO:0000256" key="1">
    <source>
        <dbReference type="SAM" id="MobiDB-lite"/>
    </source>
</evidence>
<feature type="region of interest" description="Disordered" evidence="1">
    <location>
        <begin position="524"/>
        <end position="548"/>
    </location>
</feature>
<dbReference type="RefSeq" id="WP_148073491.1">
    <property type="nucleotide sequence ID" value="NZ_CP042913.1"/>
</dbReference>
<evidence type="ECO:0008006" key="4">
    <source>
        <dbReference type="Google" id="ProtNLM"/>
    </source>
</evidence>
<dbReference type="KEGG" id="bgok:Pr1d_22060"/>
<keyword evidence="3" id="KW-1185">Reference proteome</keyword>
<gene>
    <name evidence="2" type="ORF">Pr1d_22060</name>
</gene>
<evidence type="ECO:0000313" key="2">
    <source>
        <dbReference type="EMBL" id="QEG34918.1"/>
    </source>
</evidence>
<feature type="compositionally biased region" description="Acidic residues" evidence="1">
    <location>
        <begin position="535"/>
        <end position="548"/>
    </location>
</feature>
<dbReference type="OrthoDB" id="239224at2"/>
<dbReference type="Proteomes" id="UP000323917">
    <property type="component" value="Chromosome"/>
</dbReference>
<protein>
    <recommendedName>
        <fullName evidence="4">IRE (Iron responsive element)</fullName>
    </recommendedName>
</protein>
<sequence>MTENKSFYRKIVYVVLLAVLLFPISYLGAPATVDDDGGKLALIREEAGLGQSNLGAIDPASETIRMATLGLRGIAVSMLWSKANEYKKKEDWTNFRATLEQLAKLQPYFISFWKYQAWNLAYNVSVELDDVRDRYNYVTRGIDFLKEGTKYNQSNPHLISELGWFIGNKIGRADERVEYRRMFKADDDFHNRFFDGNPPPPEQRDNWLVSRREYEDSISVVDDKKKSIGQKNPTVFFAAPAMSQINYAEAIEEDGIFQEKARAAWRIASNLWRDYGNREMRSSRGSLIRLADLNRWELETSKLENEFSNIAPGIRDEIVAEKRANLSPEMLAALGVPASIRTEEQQNLAAQAEQSLDVTLAEIADQIAKKYPEKAGQANKLASRIAENQDRIFLIKNNRQVANYDYWKTRTDFEQTSDALRARELAYAANQAFEQDADLLEARRLYDESFDLWAKVIATYPGLEYDSTTGSDLMEYIDQYNKVLQQLDLSFSDEEVDANFPLWEILEGSDQERKYFDAITEHKRRLEGGDQSEATTEEPSSESADDSE</sequence>
<reference evidence="2 3" key="1">
    <citation type="submission" date="2019-08" db="EMBL/GenBank/DDBJ databases">
        <title>Deep-cultivation of Planctomycetes and their phenomic and genomic characterization uncovers novel biology.</title>
        <authorList>
            <person name="Wiegand S."/>
            <person name="Jogler M."/>
            <person name="Boedeker C."/>
            <person name="Pinto D."/>
            <person name="Vollmers J."/>
            <person name="Rivas-Marin E."/>
            <person name="Kohn T."/>
            <person name="Peeters S.H."/>
            <person name="Heuer A."/>
            <person name="Rast P."/>
            <person name="Oberbeckmann S."/>
            <person name="Bunk B."/>
            <person name="Jeske O."/>
            <person name="Meyerdierks A."/>
            <person name="Storesund J.E."/>
            <person name="Kallscheuer N."/>
            <person name="Luecker S."/>
            <person name="Lage O.M."/>
            <person name="Pohl T."/>
            <person name="Merkel B.J."/>
            <person name="Hornburger P."/>
            <person name="Mueller R.-W."/>
            <person name="Bruemmer F."/>
            <person name="Labrenz M."/>
            <person name="Spormann A.M."/>
            <person name="Op den Camp H."/>
            <person name="Overmann J."/>
            <person name="Amann R."/>
            <person name="Jetten M.S.M."/>
            <person name="Mascher T."/>
            <person name="Medema M.H."/>
            <person name="Devos D.P."/>
            <person name="Kaster A.-K."/>
            <person name="Ovreas L."/>
            <person name="Rohde M."/>
            <person name="Galperin M.Y."/>
            <person name="Jogler C."/>
        </authorList>
    </citation>
    <scope>NUCLEOTIDE SEQUENCE [LARGE SCALE GENOMIC DNA]</scope>
    <source>
        <strain evidence="2 3">Pr1d</strain>
    </source>
</reference>
<accession>A0A5B9Q7F8</accession>
<organism evidence="2 3">
    <name type="scientific">Bythopirellula goksoeyrii</name>
    <dbReference type="NCBI Taxonomy" id="1400387"/>
    <lineage>
        <taxon>Bacteria</taxon>
        <taxon>Pseudomonadati</taxon>
        <taxon>Planctomycetota</taxon>
        <taxon>Planctomycetia</taxon>
        <taxon>Pirellulales</taxon>
        <taxon>Lacipirellulaceae</taxon>
        <taxon>Bythopirellula</taxon>
    </lineage>
</organism>
<proteinExistence type="predicted"/>